<accession>A0A2H9TL57</accession>
<gene>
    <name evidence="2" type="ORF">PSACC_01662</name>
</gene>
<reference evidence="2 3" key="1">
    <citation type="submission" date="2016-10" db="EMBL/GenBank/DDBJ databases">
        <title>The genome of Paramicrosporidium saccamoebae is the missing link in understanding Cryptomycota and Microsporidia evolution.</title>
        <authorList>
            <person name="Quandt C.A."/>
            <person name="Beaudet D."/>
            <person name="Corsaro D."/>
            <person name="Michel R."/>
            <person name="Corradi N."/>
            <person name="James T."/>
        </authorList>
    </citation>
    <scope>NUCLEOTIDE SEQUENCE [LARGE SCALE GENOMIC DNA]</scope>
    <source>
        <strain evidence="2 3">KSL3</strain>
    </source>
</reference>
<feature type="region of interest" description="Disordered" evidence="1">
    <location>
        <begin position="182"/>
        <end position="222"/>
    </location>
</feature>
<proteinExistence type="predicted"/>
<comment type="caution">
    <text evidence="2">The sequence shown here is derived from an EMBL/GenBank/DDBJ whole genome shotgun (WGS) entry which is preliminary data.</text>
</comment>
<evidence type="ECO:0000313" key="3">
    <source>
        <dbReference type="Proteomes" id="UP000240830"/>
    </source>
</evidence>
<dbReference type="AlphaFoldDB" id="A0A2H9TL57"/>
<dbReference type="EMBL" id="MTSL01000117">
    <property type="protein sequence ID" value="PJF18495.1"/>
    <property type="molecule type" value="Genomic_DNA"/>
</dbReference>
<keyword evidence="3" id="KW-1185">Reference proteome</keyword>
<evidence type="ECO:0000313" key="2">
    <source>
        <dbReference type="EMBL" id="PJF18495.1"/>
    </source>
</evidence>
<protein>
    <submittedName>
        <fullName evidence="2">Uncharacterized protein</fullName>
    </submittedName>
</protein>
<name>A0A2H9TL57_9FUNG</name>
<dbReference type="Proteomes" id="UP000240830">
    <property type="component" value="Unassembled WGS sequence"/>
</dbReference>
<sequence>MQSRDFHSILSECDVEAELIDHTSDPKCEETQRLAWDGRKGQWIPLAYSYTFSGGCFDHLECGPDGLQSRRLASYAFPPSKRHAVMLDQGSPKLRVLPKTVLQGRNPRIQPVITNSPLVRVPWDETEDEETSWEPFNPFNLDSRPVQAMPWLDDINIEDFLSSAIDYQTDCRVNIPMSEPVFSRREAKPTTPCTPSSPPPPLFTDGNRPIPVLKPSPTRLVQ</sequence>
<organism evidence="2 3">
    <name type="scientific">Paramicrosporidium saccamoebae</name>
    <dbReference type="NCBI Taxonomy" id="1246581"/>
    <lineage>
        <taxon>Eukaryota</taxon>
        <taxon>Fungi</taxon>
        <taxon>Fungi incertae sedis</taxon>
        <taxon>Cryptomycota</taxon>
        <taxon>Cryptomycota incertae sedis</taxon>
        <taxon>Paramicrosporidium</taxon>
    </lineage>
</organism>
<evidence type="ECO:0000256" key="1">
    <source>
        <dbReference type="SAM" id="MobiDB-lite"/>
    </source>
</evidence>